<feature type="domain" description="Insertion element IS150 protein InsJ-like helix-turn-helix" evidence="1">
    <location>
        <begin position="15"/>
        <end position="68"/>
    </location>
</feature>
<dbReference type="RefSeq" id="WP_168354118.1">
    <property type="nucleotide sequence ID" value="NZ_BQKC01000001.1"/>
</dbReference>
<evidence type="ECO:0000259" key="1">
    <source>
        <dbReference type="Pfam" id="PF13518"/>
    </source>
</evidence>
<dbReference type="Gene3D" id="1.10.10.10">
    <property type="entry name" value="Winged helix-like DNA-binding domain superfamily/Winged helix DNA-binding domain"/>
    <property type="match status" value="1"/>
</dbReference>
<dbReference type="SUPFAM" id="SSF48295">
    <property type="entry name" value="TrpR-like"/>
    <property type="match status" value="1"/>
</dbReference>
<dbReference type="InterPro" id="IPR055247">
    <property type="entry name" value="InsJ-like_HTH"/>
</dbReference>
<accession>A0AAV5B1S1</accession>
<name>A0AAV5B1S1_9ACTN</name>
<dbReference type="EMBL" id="BQKC01000001">
    <property type="protein sequence ID" value="GJM54808.1"/>
    <property type="molecule type" value="Genomic_DNA"/>
</dbReference>
<dbReference type="InterPro" id="IPR010921">
    <property type="entry name" value="Trp_repressor/repl_initiator"/>
</dbReference>
<protein>
    <recommendedName>
        <fullName evidence="1">Insertion element IS150 protein InsJ-like helix-turn-helix domain-containing protein</fullName>
    </recommendedName>
</protein>
<dbReference type="Proteomes" id="UP001055025">
    <property type="component" value="Unassembled WGS sequence"/>
</dbReference>
<evidence type="ECO:0000313" key="3">
    <source>
        <dbReference type="Proteomes" id="UP001055025"/>
    </source>
</evidence>
<dbReference type="AlphaFoldDB" id="A0AAV5B1S1"/>
<keyword evidence="3" id="KW-1185">Reference proteome</keyword>
<evidence type="ECO:0000313" key="2">
    <source>
        <dbReference type="EMBL" id="GJM54808.1"/>
    </source>
</evidence>
<proteinExistence type="predicted"/>
<dbReference type="InterPro" id="IPR036388">
    <property type="entry name" value="WH-like_DNA-bd_sf"/>
</dbReference>
<dbReference type="Pfam" id="PF13518">
    <property type="entry name" value="HTH_28"/>
    <property type="match status" value="1"/>
</dbReference>
<sequence length="71" mass="7900">MQPGAQRNSYTYETKLKAVEDHLDRGMTASDAMLSHGVASKSAFFRWCAAYRDGGAQALRPKKRGRPRKNG</sequence>
<dbReference type="GO" id="GO:0043565">
    <property type="term" value="F:sequence-specific DNA binding"/>
    <property type="evidence" value="ECO:0007669"/>
    <property type="project" value="InterPro"/>
</dbReference>
<reference evidence="2" key="1">
    <citation type="journal article" date="2022" name="Int. J. Syst. Evol. Microbiol.">
        <title>Granulimonas faecalis gen. nov., sp. nov., and Leptogranulimonas caecicola gen. nov., sp. nov., novel lactate-producing Atopobiaceae bacteria isolated from mouse intestines, and an emended description of the family Atopobiaceae.</title>
        <authorList>
            <person name="Morinaga K."/>
            <person name="Kusada H."/>
            <person name="Sakamoto S."/>
            <person name="Murakami T."/>
            <person name="Toyoda A."/>
            <person name="Mori H."/>
            <person name="Meng X.Y."/>
            <person name="Takashino M."/>
            <person name="Murotomi K."/>
            <person name="Tamaki H."/>
        </authorList>
    </citation>
    <scope>NUCLEOTIDE SEQUENCE</scope>
    <source>
        <strain evidence="2">OPF53</strain>
    </source>
</reference>
<comment type="caution">
    <text evidence="2">The sequence shown here is derived from an EMBL/GenBank/DDBJ whole genome shotgun (WGS) entry which is preliminary data.</text>
</comment>
<gene>
    <name evidence="2" type="ORF">ATOP_04630</name>
</gene>
<organism evidence="2 3">
    <name type="scientific">Granulimonas faecalis</name>
    <dbReference type="NCBI Taxonomy" id="2894155"/>
    <lineage>
        <taxon>Bacteria</taxon>
        <taxon>Bacillati</taxon>
        <taxon>Actinomycetota</taxon>
        <taxon>Coriobacteriia</taxon>
        <taxon>Coriobacteriales</taxon>
        <taxon>Kribbibacteriaceae</taxon>
        <taxon>Granulimonas</taxon>
    </lineage>
</organism>